<reference evidence="3" key="1">
    <citation type="journal article" date="2019" name="Int. J. Syst. Evol. Microbiol.">
        <title>The Global Catalogue of Microorganisms (GCM) 10K type strain sequencing project: providing services to taxonomists for standard genome sequencing and annotation.</title>
        <authorList>
            <consortium name="The Broad Institute Genomics Platform"/>
            <consortium name="The Broad Institute Genome Sequencing Center for Infectious Disease"/>
            <person name="Wu L."/>
            <person name="Ma J."/>
        </authorList>
    </citation>
    <scope>NUCLEOTIDE SEQUENCE [LARGE SCALE GENOMIC DNA]</scope>
    <source>
        <strain evidence="3">CGMCC 1.15959</strain>
    </source>
</reference>
<evidence type="ECO:0000313" key="3">
    <source>
        <dbReference type="Proteomes" id="UP000619041"/>
    </source>
</evidence>
<protein>
    <submittedName>
        <fullName evidence="2">Uncharacterized protein</fullName>
    </submittedName>
</protein>
<dbReference type="RefSeq" id="WP_188644057.1">
    <property type="nucleotide sequence ID" value="NZ_BMKL01000001.1"/>
</dbReference>
<dbReference type="EMBL" id="BMKL01000001">
    <property type="protein sequence ID" value="GGD91697.1"/>
    <property type="molecule type" value="Genomic_DNA"/>
</dbReference>
<proteinExistence type="predicted"/>
<name>A0ABQ1S5H5_9SPHN</name>
<feature type="signal peptide" evidence="1">
    <location>
        <begin position="1"/>
        <end position="20"/>
    </location>
</feature>
<organism evidence="2 3">
    <name type="scientific">Tsuneonella deserti</name>
    <dbReference type="NCBI Taxonomy" id="2035528"/>
    <lineage>
        <taxon>Bacteria</taxon>
        <taxon>Pseudomonadati</taxon>
        <taxon>Pseudomonadota</taxon>
        <taxon>Alphaproteobacteria</taxon>
        <taxon>Sphingomonadales</taxon>
        <taxon>Erythrobacteraceae</taxon>
        <taxon>Tsuneonella</taxon>
    </lineage>
</organism>
<gene>
    <name evidence="2" type="ORF">GCM10011515_09210</name>
</gene>
<feature type="chain" id="PRO_5047242285" evidence="1">
    <location>
        <begin position="21"/>
        <end position="140"/>
    </location>
</feature>
<evidence type="ECO:0000313" key="2">
    <source>
        <dbReference type="EMBL" id="GGD91697.1"/>
    </source>
</evidence>
<evidence type="ECO:0000256" key="1">
    <source>
        <dbReference type="SAM" id="SignalP"/>
    </source>
</evidence>
<dbReference type="Proteomes" id="UP000619041">
    <property type="component" value="Unassembled WGS sequence"/>
</dbReference>
<sequence length="140" mass="14951">MRMGLVLGALACLLGGSAAASEAIDVNRSVYVERRDDGVRALEPATTLKSGDKVVLVVEWRTAMPGRPLTVEAAVPRTLAFQRAGSEAVQVSIDNGRTWGRLGALRLGQRIASAEDVTHLRLRVPASAPEGRMTYSAIVR</sequence>
<comment type="caution">
    <text evidence="2">The sequence shown here is derived from an EMBL/GenBank/DDBJ whole genome shotgun (WGS) entry which is preliminary data.</text>
</comment>
<keyword evidence="3" id="KW-1185">Reference proteome</keyword>
<accession>A0ABQ1S5H5</accession>
<keyword evidence="1" id="KW-0732">Signal</keyword>